<dbReference type="InterPro" id="IPR036388">
    <property type="entry name" value="WH-like_DNA-bd_sf"/>
</dbReference>
<dbReference type="PANTHER" id="PTHR43712:SF1">
    <property type="entry name" value="HYPOTHETICAL O-METHYLTRANSFERASE (EUROFUNG)-RELATED"/>
    <property type="match status" value="1"/>
</dbReference>
<keyword evidence="1 7" id="KW-0489">Methyltransferase</keyword>
<comment type="caution">
    <text evidence="7">The sequence shown here is derived from an EMBL/GenBank/DDBJ whole genome shotgun (WGS) entry which is preliminary data.</text>
</comment>
<keyword evidence="8" id="KW-1185">Reference proteome</keyword>
<dbReference type="OrthoDB" id="3340390at2759"/>
<feature type="domain" description="O-methyltransferase C-terminal" evidence="5">
    <location>
        <begin position="232"/>
        <end position="351"/>
    </location>
</feature>
<evidence type="ECO:0000256" key="2">
    <source>
        <dbReference type="ARBA" id="ARBA00022679"/>
    </source>
</evidence>
<dbReference type="InterPro" id="IPR012967">
    <property type="entry name" value="COMT_dimerisation"/>
</dbReference>
<organism evidence="7 8">
    <name type="scientific">Cryphonectria parasitica (strain ATCC 38755 / EP155)</name>
    <dbReference type="NCBI Taxonomy" id="660469"/>
    <lineage>
        <taxon>Eukaryota</taxon>
        <taxon>Fungi</taxon>
        <taxon>Dikarya</taxon>
        <taxon>Ascomycota</taxon>
        <taxon>Pezizomycotina</taxon>
        <taxon>Sordariomycetes</taxon>
        <taxon>Sordariomycetidae</taxon>
        <taxon>Diaporthales</taxon>
        <taxon>Cryphonectriaceae</taxon>
        <taxon>Cryphonectria-Endothia species complex</taxon>
        <taxon>Cryphonectria</taxon>
    </lineage>
</organism>
<feature type="active site" description="Proton acceptor" evidence="4">
    <location>
        <position position="280"/>
    </location>
</feature>
<dbReference type="Gene3D" id="3.40.50.150">
    <property type="entry name" value="Vaccinia Virus protein VP39"/>
    <property type="match status" value="1"/>
</dbReference>
<dbReference type="SUPFAM" id="SSF46785">
    <property type="entry name" value="Winged helix' DNA-binding domain"/>
    <property type="match status" value="1"/>
</dbReference>
<gene>
    <name evidence="7" type="ORF">M406DRAFT_269192</name>
</gene>
<dbReference type="SUPFAM" id="SSF53335">
    <property type="entry name" value="S-adenosyl-L-methionine-dependent methyltransferases"/>
    <property type="match status" value="1"/>
</dbReference>
<dbReference type="EMBL" id="MU032353">
    <property type="protein sequence ID" value="KAF3760407.1"/>
    <property type="molecule type" value="Genomic_DNA"/>
</dbReference>
<dbReference type="InterPro" id="IPR016461">
    <property type="entry name" value="COMT-like"/>
</dbReference>
<dbReference type="InterPro" id="IPR001077">
    <property type="entry name" value="COMT_C"/>
</dbReference>
<evidence type="ECO:0000313" key="7">
    <source>
        <dbReference type="EMBL" id="KAF3760407.1"/>
    </source>
</evidence>
<evidence type="ECO:0000259" key="5">
    <source>
        <dbReference type="Pfam" id="PF00891"/>
    </source>
</evidence>
<dbReference type="InterPro" id="IPR029063">
    <property type="entry name" value="SAM-dependent_MTases_sf"/>
</dbReference>
<dbReference type="GO" id="GO:0046983">
    <property type="term" value="F:protein dimerization activity"/>
    <property type="evidence" value="ECO:0007669"/>
    <property type="project" value="InterPro"/>
</dbReference>
<evidence type="ECO:0000256" key="4">
    <source>
        <dbReference type="PIRSR" id="PIRSR005739-1"/>
    </source>
</evidence>
<dbReference type="RefSeq" id="XP_040771386.1">
    <property type="nucleotide sequence ID" value="XM_040917990.1"/>
</dbReference>
<feature type="domain" description="O-methyltransferase dimerisation" evidence="6">
    <location>
        <begin position="44"/>
        <end position="112"/>
    </location>
</feature>
<evidence type="ECO:0000256" key="1">
    <source>
        <dbReference type="ARBA" id="ARBA00022603"/>
    </source>
</evidence>
<dbReference type="PANTHER" id="PTHR43712">
    <property type="entry name" value="PUTATIVE (AFU_ORTHOLOGUE AFUA_4G14580)-RELATED"/>
    <property type="match status" value="1"/>
</dbReference>
<dbReference type="PROSITE" id="PS51683">
    <property type="entry name" value="SAM_OMT_II"/>
    <property type="match status" value="1"/>
</dbReference>
<dbReference type="Pfam" id="PF00891">
    <property type="entry name" value="Methyltransf_2"/>
    <property type="match status" value="1"/>
</dbReference>
<dbReference type="GeneID" id="63835119"/>
<protein>
    <submittedName>
        <fullName evidence="7">S-adenosyl-L-methionine-dependent methyltransferase</fullName>
    </submittedName>
</protein>
<evidence type="ECO:0000256" key="3">
    <source>
        <dbReference type="ARBA" id="ARBA00022691"/>
    </source>
</evidence>
<dbReference type="Pfam" id="PF08100">
    <property type="entry name" value="Dimerisation"/>
    <property type="match status" value="1"/>
</dbReference>
<dbReference type="Gene3D" id="1.10.10.10">
    <property type="entry name" value="Winged helix-like DNA-binding domain superfamily/Winged helix DNA-binding domain"/>
    <property type="match status" value="1"/>
</dbReference>
<reference evidence="7" key="1">
    <citation type="journal article" date="2020" name="Phytopathology">
        <title>Genome sequence of the chestnut blight fungus Cryphonectria parasitica EP155: A fundamental resource for an archetypical invasive plant pathogen.</title>
        <authorList>
            <person name="Crouch J.A."/>
            <person name="Dawe A."/>
            <person name="Aerts A."/>
            <person name="Barry K."/>
            <person name="Churchill A.C.L."/>
            <person name="Grimwood J."/>
            <person name="Hillman B."/>
            <person name="Milgroom M.G."/>
            <person name="Pangilinan J."/>
            <person name="Smith M."/>
            <person name="Salamov A."/>
            <person name="Schmutz J."/>
            <person name="Yadav J."/>
            <person name="Grigoriev I.V."/>
            <person name="Nuss D."/>
        </authorList>
    </citation>
    <scope>NUCLEOTIDE SEQUENCE</scope>
    <source>
        <strain evidence="7">EP155</strain>
    </source>
</reference>
<feature type="non-terminal residue" evidence="7">
    <location>
        <position position="1"/>
    </location>
</feature>
<proteinExistence type="predicted"/>
<keyword evidence="3" id="KW-0949">S-adenosyl-L-methionine</keyword>
<dbReference type="GO" id="GO:0008171">
    <property type="term" value="F:O-methyltransferase activity"/>
    <property type="evidence" value="ECO:0007669"/>
    <property type="project" value="InterPro"/>
</dbReference>
<evidence type="ECO:0000313" key="8">
    <source>
        <dbReference type="Proteomes" id="UP000803844"/>
    </source>
</evidence>
<dbReference type="GO" id="GO:0032259">
    <property type="term" value="P:methylation"/>
    <property type="evidence" value="ECO:0007669"/>
    <property type="project" value="UniProtKB-KW"/>
</dbReference>
<dbReference type="InterPro" id="IPR036390">
    <property type="entry name" value="WH_DNA-bd_sf"/>
</dbReference>
<sequence>KLLAGETGSREALVASARELLHQAERPMESVAWSFWAQPARTAATRIAVDLKIFETAIAEDGRPKTAEELAAPTGASPGLVDRIARMCVSMRMIDGKGSGLYAPNPLTHTLVLPECAGGIVFHYDCTVLTWAKLPEYLRRTNFQNPEDTRKGPWPYANGVDYPFTEQNPKDNPVAFHAFHNYIQYHRPLWTDMYLCKEYLVDGLKSEGDSSAFIDLGGKLRRDIPSYTGRLILQERPHIIALAKSKGIDADGRIEAQAHDFFTPQPIKGARAYYMRSVLHDWPDEKCREILAQLKAVMEPGYSKILLNEYMLDNDRPDWRPLSLDLLMMVVNAASERSERQWRDLITSAGLKSTGIFSNGDEGTESVIEVML</sequence>
<name>A0A9P4XTB1_CRYP1</name>
<accession>A0A9P4XTB1</accession>
<dbReference type="PIRSF" id="PIRSF005739">
    <property type="entry name" value="O-mtase"/>
    <property type="match status" value="1"/>
</dbReference>
<dbReference type="AlphaFoldDB" id="A0A9P4XTB1"/>
<keyword evidence="2" id="KW-0808">Transferase</keyword>
<dbReference type="Proteomes" id="UP000803844">
    <property type="component" value="Unassembled WGS sequence"/>
</dbReference>
<evidence type="ECO:0000259" key="6">
    <source>
        <dbReference type="Pfam" id="PF08100"/>
    </source>
</evidence>